<dbReference type="EMBL" id="AP022588">
    <property type="protein sequence ID" value="BBY28335.1"/>
    <property type="molecule type" value="Genomic_DNA"/>
</dbReference>
<sequence length="124" mass="13286">MTNPTFTGLQCVAVPVTDQDRSKALFEDCGFTTTIDAELQPGFRWVELASPAGGAGIALVRVGDDLPAGIDTGIRLLTPDARAAHAALAEKGLEVGDLLDWETAPLMFSFRDTDGNRFYVTERA</sequence>
<organism evidence="2 3">
    <name type="scientific">Mycolicibacterium sediminis</name>
    <dbReference type="NCBI Taxonomy" id="1286180"/>
    <lineage>
        <taxon>Bacteria</taxon>
        <taxon>Bacillati</taxon>
        <taxon>Actinomycetota</taxon>
        <taxon>Actinomycetes</taxon>
        <taxon>Mycobacteriales</taxon>
        <taxon>Mycobacteriaceae</taxon>
        <taxon>Mycolicibacterium</taxon>
    </lineage>
</organism>
<dbReference type="PROSITE" id="PS51819">
    <property type="entry name" value="VOC"/>
    <property type="match status" value="1"/>
</dbReference>
<protein>
    <recommendedName>
        <fullName evidence="1">VOC domain-containing protein</fullName>
    </recommendedName>
</protein>
<dbReference type="KEGG" id="msei:MSEDJ_24310"/>
<dbReference type="Proteomes" id="UP000467193">
    <property type="component" value="Chromosome"/>
</dbReference>
<dbReference type="InterPro" id="IPR029068">
    <property type="entry name" value="Glyas_Bleomycin-R_OHBP_Dase"/>
</dbReference>
<reference evidence="2 3" key="1">
    <citation type="journal article" date="2019" name="Emerg. Microbes Infect.">
        <title>Comprehensive subspecies identification of 175 nontuberculous mycobacteria species based on 7547 genomic profiles.</title>
        <authorList>
            <person name="Matsumoto Y."/>
            <person name="Kinjo T."/>
            <person name="Motooka D."/>
            <person name="Nabeya D."/>
            <person name="Jung N."/>
            <person name="Uechi K."/>
            <person name="Horii T."/>
            <person name="Iida T."/>
            <person name="Fujita J."/>
            <person name="Nakamura S."/>
        </authorList>
    </citation>
    <scope>NUCLEOTIDE SEQUENCE [LARGE SCALE GENOMIC DNA]</scope>
    <source>
        <strain evidence="2 3">JCM 17899</strain>
    </source>
</reference>
<dbReference type="Pfam" id="PF00903">
    <property type="entry name" value="Glyoxalase"/>
    <property type="match status" value="1"/>
</dbReference>
<evidence type="ECO:0000313" key="3">
    <source>
        <dbReference type="Proteomes" id="UP000467193"/>
    </source>
</evidence>
<feature type="domain" description="VOC" evidence="1">
    <location>
        <begin position="8"/>
        <end position="123"/>
    </location>
</feature>
<dbReference type="SUPFAM" id="SSF54593">
    <property type="entry name" value="Glyoxalase/Bleomycin resistance protein/Dihydroxybiphenyl dioxygenase"/>
    <property type="match status" value="1"/>
</dbReference>
<proteinExistence type="predicted"/>
<dbReference type="RefSeq" id="WP_163797179.1">
    <property type="nucleotide sequence ID" value="NZ_AP022588.1"/>
</dbReference>
<accession>A0A7I7QPX8</accession>
<evidence type="ECO:0000259" key="1">
    <source>
        <dbReference type="PROSITE" id="PS51819"/>
    </source>
</evidence>
<keyword evidence="3" id="KW-1185">Reference proteome</keyword>
<gene>
    <name evidence="2" type="ORF">MSEDJ_24310</name>
</gene>
<dbReference type="InterPro" id="IPR004360">
    <property type="entry name" value="Glyas_Fos-R_dOase_dom"/>
</dbReference>
<dbReference type="Gene3D" id="3.10.180.10">
    <property type="entry name" value="2,3-Dihydroxybiphenyl 1,2-Dioxygenase, domain 1"/>
    <property type="match status" value="1"/>
</dbReference>
<dbReference type="AlphaFoldDB" id="A0A7I7QPX8"/>
<evidence type="ECO:0000313" key="2">
    <source>
        <dbReference type="EMBL" id="BBY28335.1"/>
    </source>
</evidence>
<name>A0A7I7QPX8_9MYCO</name>
<dbReference type="InterPro" id="IPR037523">
    <property type="entry name" value="VOC_core"/>
</dbReference>